<sequence>MWKPAYEKADKCIVEAKLYNKKRYDMSHQKTDFKEGYQVQISTLNFNNLKGLKKMRDPFVGKFTIIRLIGKNAVEVRLSEEFSRKHTVFPVIHSSHIIKQTMKKFLTGKNSNP</sequence>
<organism evidence="1 2">
    <name type="scientific">Austropuccinia psidii MF-1</name>
    <dbReference type="NCBI Taxonomy" id="1389203"/>
    <lineage>
        <taxon>Eukaryota</taxon>
        <taxon>Fungi</taxon>
        <taxon>Dikarya</taxon>
        <taxon>Basidiomycota</taxon>
        <taxon>Pucciniomycotina</taxon>
        <taxon>Pucciniomycetes</taxon>
        <taxon>Pucciniales</taxon>
        <taxon>Sphaerophragmiaceae</taxon>
        <taxon>Austropuccinia</taxon>
    </lineage>
</organism>
<gene>
    <name evidence="1" type="ORF">O181_092732</name>
</gene>
<dbReference type="AlphaFoldDB" id="A0A9Q3IZQ4"/>
<dbReference type="EMBL" id="AVOT02059339">
    <property type="protein sequence ID" value="MBW0553017.1"/>
    <property type="molecule type" value="Genomic_DNA"/>
</dbReference>
<evidence type="ECO:0000313" key="1">
    <source>
        <dbReference type="EMBL" id="MBW0553017.1"/>
    </source>
</evidence>
<accession>A0A9Q3IZQ4</accession>
<reference evidence="1" key="1">
    <citation type="submission" date="2021-03" db="EMBL/GenBank/DDBJ databases">
        <title>Draft genome sequence of rust myrtle Austropuccinia psidii MF-1, a brazilian biotype.</title>
        <authorList>
            <person name="Quecine M.C."/>
            <person name="Pachon D.M.R."/>
            <person name="Bonatelli M.L."/>
            <person name="Correr F.H."/>
            <person name="Franceschini L.M."/>
            <person name="Leite T.F."/>
            <person name="Margarido G.R.A."/>
            <person name="Almeida C.A."/>
            <person name="Ferrarezi J.A."/>
            <person name="Labate C.A."/>
        </authorList>
    </citation>
    <scope>NUCLEOTIDE SEQUENCE</scope>
    <source>
        <strain evidence="1">MF-1</strain>
    </source>
</reference>
<name>A0A9Q3IZQ4_9BASI</name>
<dbReference type="OrthoDB" id="3227343at2759"/>
<protein>
    <submittedName>
        <fullName evidence="1">Uncharacterized protein</fullName>
    </submittedName>
</protein>
<comment type="caution">
    <text evidence="1">The sequence shown here is derived from an EMBL/GenBank/DDBJ whole genome shotgun (WGS) entry which is preliminary data.</text>
</comment>
<dbReference type="Proteomes" id="UP000765509">
    <property type="component" value="Unassembled WGS sequence"/>
</dbReference>
<proteinExistence type="predicted"/>
<evidence type="ECO:0000313" key="2">
    <source>
        <dbReference type="Proteomes" id="UP000765509"/>
    </source>
</evidence>
<keyword evidence="2" id="KW-1185">Reference proteome</keyword>